<accession>A0A1W1UTP6</accession>
<keyword evidence="3" id="KW-1185">Reference proteome</keyword>
<dbReference type="Proteomes" id="UP000192582">
    <property type="component" value="Unassembled WGS sequence"/>
</dbReference>
<dbReference type="RefSeq" id="WP_139806645.1">
    <property type="nucleotide sequence ID" value="NZ_FWWU01000007.1"/>
</dbReference>
<protein>
    <submittedName>
        <fullName evidence="2">Uncharacterized protein</fullName>
    </submittedName>
</protein>
<dbReference type="EMBL" id="FWWU01000007">
    <property type="protein sequence ID" value="SMB84528.1"/>
    <property type="molecule type" value="Genomic_DNA"/>
</dbReference>
<name>A0A1W1UTP6_9DEIO</name>
<evidence type="ECO:0000313" key="3">
    <source>
        <dbReference type="Proteomes" id="UP000192582"/>
    </source>
</evidence>
<feature type="signal peptide" evidence="1">
    <location>
        <begin position="1"/>
        <end position="25"/>
    </location>
</feature>
<gene>
    <name evidence="2" type="ORF">SAMN00790413_05175</name>
</gene>
<feature type="chain" id="PRO_5013388920" evidence="1">
    <location>
        <begin position="26"/>
        <end position="206"/>
    </location>
</feature>
<evidence type="ECO:0000313" key="2">
    <source>
        <dbReference type="EMBL" id="SMB84528.1"/>
    </source>
</evidence>
<sequence>MSILSRFLSLTLSLTPIAASGTVRAVGIQGEIRNFSAWEASNGAGKTLVLLTNLAQGKIVGLGTLEGPRFNLTVPQSFKPDLHPLGACPGVISNPSEPNTYTAEQLMLFSAEHNTVVLIMQADRLYEPTRRSQWLYSDRIATVKGRCTGLNTYYDLTLRAGWNAVMTVSESGRFSVKNASLSLPYWVSTKPLTPARTLFPKIFGSR</sequence>
<dbReference type="AlphaFoldDB" id="A0A1W1UTP6"/>
<dbReference type="OrthoDB" id="63561at2"/>
<keyword evidence="1" id="KW-0732">Signal</keyword>
<evidence type="ECO:0000256" key="1">
    <source>
        <dbReference type="SAM" id="SignalP"/>
    </source>
</evidence>
<proteinExistence type="predicted"/>
<reference evidence="2 3" key="1">
    <citation type="submission" date="2017-04" db="EMBL/GenBank/DDBJ databases">
        <authorList>
            <person name="Afonso C.L."/>
            <person name="Miller P.J."/>
            <person name="Scott M.A."/>
            <person name="Spackman E."/>
            <person name="Goraichik I."/>
            <person name="Dimitrov K.M."/>
            <person name="Suarez D.L."/>
            <person name="Swayne D.E."/>
        </authorList>
    </citation>
    <scope>NUCLEOTIDE SEQUENCE [LARGE SCALE GENOMIC DNA]</scope>
    <source>
        <strain evidence="2 3">KR-140</strain>
    </source>
</reference>
<organism evidence="2 3">
    <name type="scientific">Deinococcus hopiensis KR-140</name>
    <dbReference type="NCBI Taxonomy" id="695939"/>
    <lineage>
        <taxon>Bacteria</taxon>
        <taxon>Thermotogati</taxon>
        <taxon>Deinococcota</taxon>
        <taxon>Deinococci</taxon>
        <taxon>Deinococcales</taxon>
        <taxon>Deinococcaceae</taxon>
        <taxon>Deinococcus</taxon>
    </lineage>
</organism>